<protein>
    <submittedName>
        <fullName evidence="5">Substrate-binding domain-containing protein</fullName>
    </submittedName>
</protein>
<dbReference type="SUPFAM" id="SSF47413">
    <property type="entry name" value="lambda repressor-like DNA-binding domains"/>
    <property type="match status" value="1"/>
</dbReference>
<dbReference type="KEGG" id="anr:Ana3638_00615"/>
<dbReference type="InterPro" id="IPR028082">
    <property type="entry name" value="Peripla_BP_I"/>
</dbReference>
<dbReference type="InterPro" id="IPR000843">
    <property type="entry name" value="HTH_LacI"/>
</dbReference>
<dbReference type="InterPro" id="IPR010982">
    <property type="entry name" value="Lambda_DNA-bd_dom_sf"/>
</dbReference>
<dbReference type="EMBL" id="CP048000">
    <property type="protein sequence ID" value="QHQ59482.1"/>
    <property type="molecule type" value="Genomic_DNA"/>
</dbReference>
<reference evidence="5 6" key="1">
    <citation type="submission" date="2020-01" db="EMBL/GenBank/DDBJ databases">
        <title>Genome analysis of Anaerocolumna sp. CBA3638.</title>
        <authorList>
            <person name="Kim J."/>
            <person name="Roh S.W."/>
        </authorList>
    </citation>
    <scope>NUCLEOTIDE SEQUENCE [LARGE SCALE GENOMIC DNA]</scope>
    <source>
        <strain evidence="5 6">CBA3638</strain>
    </source>
</reference>
<dbReference type="Gene3D" id="3.40.50.2300">
    <property type="match status" value="2"/>
</dbReference>
<dbReference type="GO" id="GO:0003700">
    <property type="term" value="F:DNA-binding transcription factor activity"/>
    <property type="evidence" value="ECO:0007669"/>
    <property type="project" value="TreeGrafter"/>
</dbReference>
<dbReference type="PANTHER" id="PTHR30146">
    <property type="entry name" value="LACI-RELATED TRANSCRIPTIONAL REPRESSOR"/>
    <property type="match status" value="1"/>
</dbReference>
<dbReference type="RefSeq" id="WP_161836105.1">
    <property type="nucleotide sequence ID" value="NZ_CP048000.1"/>
</dbReference>
<accession>A0A6P1THA9</accession>
<dbReference type="PRINTS" id="PR00036">
    <property type="entry name" value="HTHLACI"/>
</dbReference>
<proteinExistence type="predicted"/>
<sequence>MTLKEIAKMAGVSISTVSRVINQSNSKVASKEVQDTIWRIVRETNYMPNSTARNLKLGNNSEYSVPLAKTIGCIFARSNITTNDPFFSQIARAIEQEAFRQGYIMKYSFSAYDINDANTFHVISSNQVNGIAVLGRFDKNLLTFIKKQYKHVVYTGLNTIDTDFDQVICDGYQASVAAVKYLHNLGHTSIGYVGEKSKELRYQGYLDTMNSLSLPVTRENIIVTPLSSEGGYNGVKEYLKKGLNVTALFCANDLTAIGAMKAIKEYGLNIPADVSIISIDDIDTAQYMSPMLTTIRVPMEELGKMTAKILIDRIENGKTLPIKVELPFSIITRESCMGIKPVTKAKNK</sequence>
<keyword evidence="3" id="KW-0804">Transcription</keyword>
<evidence type="ECO:0000256" key="3">
    <source>
        <dbReference type="ARBA" id="ARBA00023163"/>
    </source>
</evidence>
<dbReference type="Pfam" id="PF00356">
    <property type="entry name" value="LacI"/>
    <property type="match status" value="1"/>
</dbReference>
<dbReference type="GO" id="GO:0000976">
    <property type="term" value="F:transcription cis-regulatory region binding"/>
    <property type="evidence" value="ECO:0007669"/>
    <property type="project" value="TreeGrafter"/>
</dbReference>
<feature type="domain" description="HTH lacI-type" evidence="4">
    <location>
        <begin position="1"/>
        <end position="57"/>
    </location>
</feature>
<keyword evidence="1" id="KW-0805">Transcription regulation</keyword>
<dbReference type="Gene3D" id="1.10.260.40">
    <property type="entry name" value="lambda repressor-like DNA-binding domains"/>
    <property type="match status" value="1"/>
</dbReference>
<dbReference type="PROSITE" id="PS50932">
    <property type="entry name" value="HTH_LACI_2"/>
    <property type="match status" value="1"/>
</dbReference>
<evidence type="ECO:0000256" key="1">
    <source>
        <dbReference type="ARBA" id="ARBA00023015"/>
    </source>
</evidence>
<dbReference type="PANTHER" id="PTHR30146:SF109">
    <property type="entry name" value="HTH-TYPE TRANSCRIPTIONAL REGULATOR GALS"/>
    <property type="match status" value="1"/>
</dbReference>
<dbReference type="CDD" id="cd01544">
    <property type="entry name" value="PBP1_GalR"/>
    <property type="match status" value="1"/>
</dbReference>
<name>A0A6P1THA9_9FIRM</name>
<evidence type="ECO:0000313" key="5">
    <source>
        <dbReference type="EMBL" id="QHQ59482.1"/>
    </source>
</evidence>
<dbReference type="Pfam" id="PF13377">
    <property type="entry name" value="Peripla_BP_3"/>
    <property type="match status" value="1"/>
</dbReference>
<dbReference type="CDD" id="cd01392">
    <property type="entry name" value="HTH_LacI"/>
    <property type="match status" value="1"/>
</dbReference>
<evidence type="ECO:0000256" key="2">
    <source>
        <dbReference type="ARBA" id="ARBA00023125"/>
    </source>
</evidence>
<keyword evidence="6" id="KW-1185">Reference proteome</keyword>
<gene>
    <name evidence="5" type="ORF">Ana3638_00615</name>
</gene>
<dbReference type="PROSITE" id="PS00356">
    <property type="entry name" value="HTH_LACI_1"/>
    <property type="match status" value="1"/>
</dbReference>
<dbReference type="InterPro" id="IPR046335">
    <property type="entry name" value="LacI/GalR-like_sensor"/>
</dbReference>
<keyword evidence="2" id="KW-0238">DNA-binding</keyword>
<dbReference type="Proteomes" id="UP000464314">
    <property type="component" value="Chromosome"/>
</dbReference>
<dbReference type="AlphaFoldDB" id="A0A6P1THA9"/>
<dbReference type="SUPFAM" id="SSF53822">
    <property type="entry name" value="Periplasmic binding protein-like I"/>
    <property type="match status" value="1"/>
</dbReference>
<dbReference type="SMART" id="SM00354">
    <property type="entry name" value="HTH_LACI"/>
    <property type="match status" value="1"/>
</dbReference>
<evidence type="ECO:0000259" key="4">
    <source>
        <dbReference type="PROSITE" id="PS50932"/>
    </source>
</evidence>
<evidence type="ECO:0000313" key="6">
    <source>
        <dbReference type="Proteomes" id="UP000464314"/>
    </source>
</evidence>
<organism evidence="5 6">
    <name type="scientific">Anaerocolumna sedimenticola</name>
    <dbReference type="NCBI Taxonomy" id="2696063"/>
    <lineage>
        <taxon>Bacteria</taxon>
        <taxon>Bacillati</taxon>
        <taxon>Bacillota</taxon>
        <taxon>Clostridia</taxon>
        <taxon>Lachnospirales</taxon>
        <taxon>Lachnospiraceae</taxon>
        <taxon>Anaerocolumna</taxon>
    </lineage>
</organism>